<gene>
    <name evidence="1" type="ORF">AAJ76_910008052</name>
</gene>
<evidence type="ECO:0000313" key="2">
    <source>
        <dbReference type="Proteomes" id="UP000034350"/>
    </source>
</evidence>
<accession>A0A0F9WMH1</accession>
<dbReference type="VEuPathDB" id="MicrosporidiaDB:AAJ76_910008052"/>
<organism evidence="1 2">
    <name type="scientific">Vairimorpha ceranae</name>
    <dbReference type="NCBI Taxonomy" id="40302"/>
    <lineage>
        <taxon>Eukaryota</taxon>
        <taxon>Fungi</taxon>
        <taxon>Fungi incertae sedis</taxon>
        <taxon>Microsporidia</taxon>
        <taxon>Nosematidae</taxon>
        <taxon>Vairimorpha</taxon>
    </lineage>
</organism>
<keyword evidence="2" id="KW-1185">Reference proteome</keyword>
<reference evidence="1 2" key="1">
    <citation type="journal article" date="2015" name="Environ. Microbiol.">
        <title>Genome analyses suggest the presence of polyploidy and recent human-driven expansions in eight global populations of the honeybee pathogen Nosema ceranae.</title>
        <authorList>
            <person name="Pelin A."/>
            <person name="Selman M."/>
            <person name="Aris-Brosou S."/>
            <person name="Farinelli L."/>
            <person name="Corradi N."/>
        </authorList>
    </citation>
    <scope>NUCLEOTIDE SEQUENCE [LARGE SCALE GENOMIC DNA]</scope>
    <source>
        <strain evidence="1 2">PA08 1199</strain>
    </source>
</reference>
<sequence length="123" mass="14160">MIILFNNDCLSMIQNAATWVCCGTFKSAPSGFSQVFIIHFSYHQEFMPLLYVLLPGKGLSDCNRMICEVKSLLLNQFKIKNLICDFEISIRLAFKNNFPGINISHCLFHFGQILWRNLAKNHL</sequence>
<name>A0A0F9WMH1_9MICR</name>
<dbReference type="Proteomes" id="UP000034350">
    <property type="component" value="Unassembled WGS sequence"/>
</dbReference>
<dbReference type="GeneID" id="36321602"/>
<dbReference type="AlphaFoldDB" id="A0A0F9WMH1"/>
<evidence type="ECO:0000313" key="1">
    <source>
        <dbReference type="EMBL" id="KKO74268.1"/>
    </source>
</evidence>
<proteinExistence type="predicted"/>
<dbReference type="VEuPathDB" id="MicrosporidiaDB:NCER_102255"/>
<dbReference type="VEuPathDB" id="MicrosporidiaDB:G9O61_00g014380"/>
<dbReference type="EMBL" id="JPQZ01000091">
    <property type="protein sequence ID" value="KKO74268.1"/>
    <property type="molecule type" value="Genomic_DNA"/>
</dbReference>
<comment type="caution">
    <text evidence="1">The sequence shown here is derived from an EMBL/GenBank/DDBJ whole genome shotgun (WGS) entry which is preliminary data.</text>
</comment>
<dbReference type="OrthoDB" id="2194573at2759"/>
<dbReference type="RefSeq" id="XP_024330010.1">
    <property type="nucleotide sequence ID" value="XM_024476646.1"/>
</dbReference>
<protein>
    <submittedName>
        <fullName evidence="1">Uncharacterized protein</fullName>
    </submittedName>
</protein>